<name>A0A8D8UU18_9HEMI</name>
<reference evidence="1" key="1">
    <citation type="submission" date="2021-05" db="EMBL/GenBank/DDBJ databases">
        <authorList>
            <person name="Alioto T."/>
            <person name="Alioto T."/>
            <person name="Gomez Garrido J."/>
        </authorList>
    </citation>
    <scope>NUCLEOTIDE SEQUENCE</scope>
</reference>
<dbReference type="EMBL" id="HBUF01346478">
    <property type="protein sequence ID" value="CAG6709856.1"/>
    <property type="molecule type" value="Transcribed_RNA"/>
</dbReference>
<accession>A0A8D8UU18</accession>
<proteinExistence type="predicted"/>
<sequence>MFVKQTKIVSTDLIKAPQANFSKVRSMKCRKHESNINQWLKCLWNDMFYNTFLFACFTPSRYNIIFSEKILRSLWKSFAEHRLRNAGLYNNLITCTMYMFSVNDTYIIIEQLVAYGRPVYSCFLVCVDLFSVIK</sequence>
<evidence type="ECO:0000313" key="1">
    <source>
        <dbReference type="EMBL" id="CAG6709856.1"/>
    </source>
</evidence>
<protein>
    <submittedName>
        <fullName evidence="1">Uncharacterized protein</fullName>
    </submittedName>
</protein>
<dbReference type="AlphaFoldDB" id="A0A8D8UU18"/>
<organism evidence="1">
    <name type="scientific">Cacopsylla melanoneura</name>
    <dbReference type="NCBI Taxonomy" id="428564"/>
    <lineage>
        <taxon>Eukaryota</taxon>
        <taxon>Metazoa</taxon>
        <taxon>Ecdysozoa</taxon>
        <taxon>Arthropoda</taxon>
        <taxon>Hexapoda</taxon>
        <taxon>Insecta</taxon>
        <taxon>Pterygota</taxon>
        <taxon>Neoptera</taxon>
        <taxon>Paraneoptera</taxon>
        <taxon>Hemiptera</taxon>
        <taxon>Sternorrhyncha</taxon>
        <taxon>Psylloidea</taxon>
        <taxon>Psyllidae</taxon>
        <taxon>Psyllinae</taxon>
        <taxon>Cacopsylla</taxon>
    </lineage>
</organism>
<dbReference type="EMBL" id="HBUF01346477">
    <property type="protein sequence ID" value="CAG6709852.1"/>
    <property type="molecule type" value="Transcribed_RNA"/>
</dbReference>